<reference evidence="1 2" key="1">
    <citation type="submission" date="2019-04" db="EMBL/GenBank/DDBJ databases">
        <title>An improved genome assembly and genetic linkage map for asparagus bean, Vigna unguiculata ssp. sesquipedialis.</title>
        <authorList>
            <person name="Xia Q."/>
            <person name="Zhang R."/>
            <person name="Dong Y."/>
        </authorList>
    </citation>
    <scope>NUCLEOTIDE SEQUENCE [LARGE SCALE GENOMIC DNA]</scope>
    <source>
        <tissue evidence="1">Leaf</tissue>
    </source>
</reference>
<dbReference type="Proteomes" id="UP000501690">
    <property type="component" value="Linkage Group LG8"/>
</dbReference>
<accession>A0A4D6MPR1</accession>
<evidence type="ECO:0000313" key="1">
    <source>
        <dbReference type="EMBL" id="QCE03028.1"/>
    </source>
</evidence>
<dbReference type="AlphaFoldDB" id="A0A4D6MPR1"/>
<proteinExistence type="predicted"/>
<keyword evidence="2" id="KW-1185">Reference proteome</keyword>
<gene>
    <name evidence="1" type="ORF">DEO72_LG8g1045</name>
</gene>
<sequence>MLRFSLTRSKIEVYASVRQKPVPKEAHMLRLHKPEAKNPLVVTSLASGHQICDPLSLLLPRAFLYNNTLSLLSRQSLVSLPSTSFLRRCHQLPPPTRSSSPIWLALFVVVVNWCKFMTTRCREALMVAVLVHRMVGVRGSFAFLLLKLTVVMGDGAAVAFVCEEYGGAGACRTIDGGAAAAVPDPMVTLLQWLPGAFSGALVRGRDEIIAPCNQSCPHQGRRRSLLSAMLLFKYLLTSIAAIVLERNYDPSINYNLPSVLTLSIHYPPLQRSWLKARGGCDEVEPFAVRREKEGVEWED</sequence>
<organism evidence="1 2">
    <name type="scientific">Vigna unguiculata</name>
    <name type="common">Cowpea</name>
    <dbReference type="NCBI Taxonomy" id="3917"/>
    <lineage>
        <taxon>Eukaryota</taxon>
        <taxon>Viridiplantae</taxon>
        <taxon>Streptophyta</taxon>
        <taxon>Embryophyta</taxon>
        <taxon>Tracheophyta</taxon>
        <taxon>Spermatophyta</taxon>
        <taxon>Magnoliopsida</taxon>
        <taxon>eudicotyledons</taxon>
        <taxon>Gunneridae</taxon>
        <taxon>Pentapetalae</taxon>
        <taxon>rosids</taxon>
        <taxon>fabids</taxon>
        <taxon>Fabales</taxon>
        <taxon>Fabaceae</taxon>
        <taxon>Papilionoideae</taxon>
        <taxon>50 kb inversion clade</taxon>
        <taxon>NPAAA clade</taxon>
        <taxon>indigoferoid/millettioid clade</taxon>
        <taxon>Phaseoleae</taxon>
        <taxon>Vigna</taxon>
    </lineage>
</organism>
<evidence type="ECO:0000313" key="2">
    <source>
        <dbReference type="Proteomes" id="UP000501690"/>
    </source>
</evidence>
<dbReference type="EMBL" id="CP039352">
    <property type="protein sequence ID" value="QCE03028.1"/>
    <property type="molecule type" value="Genomic_DNA"/>
</dbReference>
<name>A0A4D6MPR1_VIGUN</name>
<protein>
    <submittedName>
        <fullName evidence="1">Uncharacterized protein</fullName>
    </submittedName>
</protein>